<evidence type="ECO:0000256" key="2">
    <source>
        <dbReference type="ARBA" id="ARBA00022576"/>
    </source>
</evidence>
<accession>A0A918BPH4</accession>
<keyword evidence="3" id="KW-0808">Transferase</keyword>
<keyword evidence="2" id="KW-0032">Aminotransferase</keyword>
<dbReference type="SUPFAM" id="SSF53383">
    <property type="entry name" value="PLP-dependent transferases"/>
    <property type="match status" value="1"/>
</dbReference>
<dbReference type="GO" id="GO:0030170">
    <property type="term" value="F:pyridoxal phosphate binding"/>
    <property type="evidence" value="ECO:0007669"/>
    <property type="project" value="TreeGrafter"/>
</dbReference>
<gene>
    <name evidence="7" type="ORF">GCM10010145_61970</name>
</gene>
<dbReference type="PANTHER" id="PTHR30244">
    <property type="entry name" value="TRANSAMINASE"/>
    <property type="match status" value="1"/>
</dbReference>
<comment type="caution">
    <text evidence="7">The sequence shown here is derived from an EMBL/GenBank/DDBJ whole genome shotgun (WGS) entry which is preliminary data.</text>
</comment>
<comment type="similarity">
    <text evidence="5">Belongs to the DegT/DnrJ/EryC1 family. L-glutamine:2-deoxy-scyllo-inosose/scyllo-inosose aminotransferase subfamily.</text>
</comment>
<dbReference type="GO" id="GO:0000271">
    <property type="term" value="P:polysaccharide biosynthetic process"/>
    <property type="evidence" value="ECO:0007669"/>
    <property type="project" value="TreeGrafter"/>
</dbReference>
<evidence type="ECO:0000313" key="7">
    <source>
        <dbReference type="EMBL" id="GGQ83954.1"/>
    </source>
</evidence>
<reference evidence="7" key="2">
    <citation type="submission" date="2020-09" db="EMBL/GenBank/DDBJ databases">
        <authorList>
            <person name="Sun Q."/>
            <person name="Ohkuma M."/>
        </authorList>
    </citation>
    <scope>NUCLEOTIDE SEQUENCE</scope>
    <source>
        <strain evidence="7">JCM 3131</strain>
    </source>
</reference>
<name>A0A918BPH4_9ACTN</name>
<evidence type="ECO:0008006" key="9">
    <source>
        <dbReference type="Google" id="ProtNLM"/>
    </source>
</evidence>
<dbReference type="InterPro" id="IPR015424">
    <property type="entry name" value="PyrdxlP-dep_Trfase"/>
</dbReference>
<evidence type="ECO:0000256" key="3">
    <source>
        <dbReference type="ARBA" id="ARBA00022679"/>
    </source>
</evidence>
<reference evidence="7" key="1">
    <citation type="journal article" date="2014" name="Int. J. Syst. Evol. Microbiol.">
        <title>Complete genome sequence of Corynebacterium casei LMG S-19264T (=DSM 44701T), isolated from a smear-ripened cheese.</title>
        <authorList>
            <consortium name="US DOE Joint Genome Institute (JGI-PGF)"/>
            <person name="Walter F."/>
            <person name="Albersmeier A."/>
            <person name="Kalinowski J."/>
            <person name="Ruckert C."/>
        </authorList>
    </citation>
    <scope>NUCLEOTIDE SEQUENCE</scope>
    <source>
        <strain evidence="7">JCM 3131</strain>
    </source>
</reference>
<evidence type="ECO:0000256" key="6">
    <source>
        <dbReference type="RuleBase" id="RU004508"/>
    </source>
</evidence>
<dbReference type="RefSeq" id="WP_189220192.1">
    <property type="nucleotide sequence ID" value="NZ_BMQK01000021.1"/>
</dbReference>
<dbReference type="Proteomes" id="UP000620156">
    <property type="component" value="Unassembled WGS sequence"/>
</dbReference>
<dbReference type="EMBL" id="BMQK01000021">
    <property type="protein sequence ID" value="GGQ83954.1"/>
    <property type="molecule type" value="Genomic_DNA"/>
</dbReference>
<organism evidence="7 8">
    <name type="scientific">Streptomyces ruber</name>
    <dbReference type="NCBI Taxonomy" id="83378"/>
    <lineage>
        <taxon>Bacteria</taxon>
        <taxon>Bacillati</taxon>
        <taxon>Actinomycetota</taxon>
        <taxon>Actinomycetes</taxon>
        <taxon>Kitasatosporales</taxon>
        <taxon>Streptomycetaceae</taxon>
        <taxon>Streptomyces</taxon>
    </lineage>
</organism>
<dbReference type="CDD" id="cd00616">
    <property type="entry name" value="AHBA_syn"/>
    <property type="match status" value="1"/>
</dbReference>
<protein>
    <recommendedName>
        <fullName evidence="9">DegT/DnrJ/EryC1/StrS family aminotransferase</fullName>
    </recommendedName>
</protein>
<dbReference type="InterPro" id="IPR015422">
    <property type="entry name" value="PyrdxlP-dep_Trfase_small"/>
</dbReference>
<dbReference type="AlphaFoldDB" id="A0A918BPH4"/>
<evidence type="ECO:0000256" key="5">
    <source>
        <dbReference type="ARBA" id="ARBA00038398"/>
    </source>
</evidence>
<evidence type="ECO:0000313" key="8">
    <source>
        <dbReference type="Proteomes" id="UP000620156"/>
    </source>
</evidence>
<keyword evidence="4 6" id="KW-0663">Pyridoxal phosphate</keyword>
<sequence length="437" mass="48152">MGQLAVLGGDPAVITPREELFEWPILGAEEEAAVLTTMRKPSYLDFETVPAFESELKDWLGTEYVITESSGTHAVLGAMFACGVGQGDEVIVPASTYWASCVQAFTLRASVVFADIDPLTMNLDPADVERKITDRTKAIVVVHLLGYPVDMDAISAIARRHGIKVIEDASHAHGSLYRHRRVGTLGDIAAFSMCGKPLAIGEGGMIATNDPELHDRALAWGHNFRFHSGEVKSPELLRYAGLPLGGVTSRMHNLSAAIGRVQLRRFEERIKEIDKAMNYFWDLLADIPGLVAHRPPKDSGSTMGGWYNPHGVYLQERFEGLSVARFVEAIRAEGFHSWTRICIREPLHTHELFRSADIYNEGAPTNFVHTGGQPQGLGDLPVTESVRALTVPPFRRFDQDAIEMYAAAFRKVAENYKELIPGDRGDDSVVLDERGNG</sequence>
<proteinExistence type="inferred from homology"/>
<evidence type="ECO:0000256" key="1">
    <source>
        <dbReference type="ARBA" id="ARBA00001933"/>
    </source>
</evidence>
<comment type="cofactor">
    <cofactor evidence="1">
        <name>pyridoxal 5'-phosphate</name>
        <dbReference type="ChEBI" id="CHEBI:597326"/>
    </cofactor>
</comment>
<dbReference type="GO" id="GO:0008483">
    <property type="term" value="F:transaminase activity"/>
    <property type="evidence" value="ECO:0007669"/>
    <property type="project" value="UniProtKB-KW"/>
</dbReference>
<dbReference type="Pfam" id="PF01041">
    <property type="entry name" value="DegT_DnrJ_EryC1"/>
    <property type="match status" value="1"/>
</dbReference>
<dbReference type="PANTHER" id="PTHR30244:SF34">
    <property type="entry name" value="DTDP-4-AMINO-4,6-DIDEOXYGALACTOSE TRANSAMINASE"/>
    <property type="match status" value="1"/>
</dbReference>
<dbReference type="Gene3D" id="3.90.1150.10">
    <property type="entry name" value="Aspartate Aminotransferase, domain 1"/>
    <property type="match status" value="1"/>
</dbReference>
<keyword evidence="8" id="KW-1185">Reference proteome</keyword>
<dbReference type="Gene3D" id="3.40.640.10">
    <property type="entry name" value="Type I PLP-dependent aspartate aminotransferase-like (Major domain)"/>
    <property type="match status" value="1"/>
</dbReference>
<dbReference type="InterPro" id="IPR000653">
    <property type="entry name" value="DegT/StrS_aminotransferase"/>
</dbReference>
<dbReference type="InterPro" id="IPR015421">
    <property type="entry name" value="PyrdxlP-dep_Trfase_major"/>
</dbReference>
<evidence type="ECO:0000256" key="4">
    <source>
        <dbReference type="ARBA" id="ARBA00022898"/>
    </source>
</evidence>